<evidence type="ECO:0000256" key="3">
    <source>
        <dbReference type="ARBA" id="ARBA00023015"/>
    </source>
</evidence>
<dbReference type="EMBL" id="CP000360">
    <property type="protein sequence ID" value="ABF40658.1"/>
    <property type="molecule type" value="Genomic_DNA"/>
</dbReference>
<dbReference type="InterPro" id="IPR058031">
    <property type="entry name" value="AAA_lid_NorR"/>
</dbReference>
<keyword evidence="3" id="KW-0805">Transcription regulation</keyword>
<dbReference type="InterPro" id="IPR025943">
    <property type="entry name" value="Sigma_54_int_dom_ATP-bd_2"/>
</dbReference>
<dbReference type="GO" id="GO:0005524">
    <property type="term" value="F:ATP binding"/>
    <property type="evidence" value="ECO:0007669"/>
    <property type="project" value="UniProtKB-KW"/>
</dbReference>
<dbReference type="Gene3D" id="3.40.50.300">
    <property type="entry name" value="P-loop containing nucleotide triphosphate hydrolases"/>
    <property type="match status" value="1"/>
</dbReference>
<evidence type="ECO:0000313" key="8">
    <source>
        <dbReference type="Proteomes" id="UP000002432"/>
    </source>
</evidence>
<dbReference type="PANTHER" id="PTHR32071:SF57">
    <property type="entry name" value="C4-DICARBOXYLATE TRANSPORT TRANSCRIPTIONAL REGULATORY PROTEIN DCTD"/>
    <property type="match status" value="1"/>
</dbReference>
<protein>
    <submittedName>
        <fullName evidence="7">Sigma-54 activating ATPase</fullName>
    </submittedName>
</protein>
<dbReference type="PROSITE" id="PS00675">
    <property type="entry name" value="SIGMA54_INTERACT_1"/>
    <property type="match status" value="1"/>
</dbReference>
<dbReference type="OrthoDB" id="9771372at2"/>
<dbReference type="Proteomes" id="UP000002432">
    <property type="component" value="Chromosome"/>
</dbReference>
<organism evidence="7 8">
    <name type="scientific">Koribacter versatilis (strain Ellin345)</name>
    <dbReference type="NCBI Taxonomy" id="204669"/>
    <lineage>
        <taxon>Bacteria</taxon>
        <taxon>Pseudomonadati</taxon>
        <taxon>Acidobacteriota</taxon>
        <taxon>Terriglobia</taxon>
        <taxon>Terriglobales</taxon>
        <taxon>Candidatus Korobacteraceae</taxon>
        <taxon>Candidatus Korobacter</taxon>
    </lineage>
</organism>
<dbReference type="STRING" id="204669.Acid345_1656"/>
<dbReference type="InterPro" id="IPR025662">
    <property type="entry name" value="Sigma_54_int_dom_ATP-bd_1"/>
</dbReference>
<proteinExistence type="predicted"/>
<keyword evidence="5" id="KW-0804">Transcription</keyword>
<feature type="domain" description="Sigma-54 factor interaction" evidence="6">
    <location>
        <begin position="124"/>
        <end position="348"/>
    </location>
</feature>
<dbReference type="InterPro" id="IPR003593">
    <property type="entry name" value="AAA+_ATPase"/>
</dbReference>
<dbReference type="eggNOG" id="COG3829">
    <property type="taxonomic scope" value="Bacteria"/>
</dbReference>
<dbReference type="EnsemblBacteria" id="ABF40658">
    <property type="protein sequence ID" value="ABF40658"/>
    <property type="gene ID" value="Acid345_1656"/>
</dbReference>
<evidence type="ECO:0000256" key="5">
    <source>
        <dbReference type="ARBA" id="ARBA00023163"/>
    </source>
</evidence>
<reference evidence="7 8" key="1">
    <citation type="journal article" date="2009" name="Appl. Environ. Microbiol.">
        <title>Three genomes from the phylum Acidobacteria provide insight into the lifestyles of these microorganisms in soils.</title>
        <authorList>
            <person name="Ward N.L."/>
            <person name="Challacombe J.F."/>
            <person name="Janssen P.H."/>
            <person name="Henrissat B."/>
            <person name="Coutinho P.M."/>
            <person name="Wu M."/>
            <person name="Xie G."/>
            <person name="Haft D.H."/>
            <person name="Sait M."/>
            <person name="Badger J."/>
            <person name="Barabote R.D."/>
            <person name="Bradley B."/>
            <person name="Brettin T.S."/>
            <person name="Brinkac L.M."/>
            <person name="Bruce D."/>
            <person name="Creasy T."/>
            <person name="Daugherty S.C."/>
            <person name="Davidsen T.M."/>
            <person name="DeBoy R.T."/>
            <person name="Detter J.C."/>
            <person name="Dodson R.J."/>
            <person name="Durkin A.S."/>
            <person name="Ganapathy A."/>
            <person name="Gwinn-Giglio M."/>
            <person name="Han C.S."/>
            <person name="Khouri H."/>
            <person name="Kiss H."/>
            <person name="Kothari S.P."/>
            <person name="Madupu R."/>
            <person name="Nelson K.E."/>
            <person name="Nelson W.C."/>
            <person name="Paulsen I."/>
            <person name="Penn K."/>
            <person name="Ren Q."/>
            <person name="Rosovitz M.J."/>
            <person name="Selengut J.D."/>
            <person name="Shrivastava S."/>
            <person name="Sullivan S.A."/>
            <person name="Tapia R."/>
            <person name="Thompson L.S."/>
            <person name="Watkins K.L."/>
            <person name="Yang Q."/>
            <person name="Yu C."/>
            <person name="Zafar N."/>
            <person name="Zhou L."/>
            <person name="Kuske C.R."/>
        </authorList>
    </citation>
    <scope>NUCLEOTIDE SEQUENCE [LARGE SCALE GENOMIC DNA]</scope>
    <source>
        <strain evidence="7 8">Ellin345</strain>
    </source>
</reference>
<dbReference type="PROSITE" id="PS00676">
    <property type="entry name" value="SIGMA54_INTERACT_2"/>
    <property type="match status" value="1"/>
</dbReference>
<evidence type="ECO:0000256" key="2">
    <source>
        <dbReference type="ARBA" id="ARBA00022840"/>
    </source>
</evidence>
<keyword evidence="4" id="KW-0238">DNA-binding</keyword>
<evidence type="ECO:0000256" key="1">
    <source>
        <dbReference type="ARBA" id="ARBA00022741"/>
    </source>
</evidence>
<dbReference type="GO" id="GO:0006355">
    <property type="term" value="P:regulation of DNA-templated transcription"/>
    <property type="evidence" value="ECO:0007669"/>
    <property type="project" value="InterPro"/>
</dbReference>
<sequence length="386" mass="42723">MISPIINELTANPGVLIASPNPAFRRQVIDTLPTTWRPVLEAQGGADALGKLEASDCRMLLLDRQLLDLDVEELAGLVRLRYPGVDVQTLETPRIKGSAVDIPERHSNINQLAIDTQLSPLDGMIGNSERMGSAYRAIRKVAPRDTPVLVMGETGTGKELVAQAIHRLSRRCEKAMVVINCAAIPESLLESELFGYVRGAFTGAAQTRQGRIQAANGGTLFLDEIGEMPFELQAKLLRFLETGELQRLGSSETWRVDVRLVAATNRNLRESVQMQRFRADLFYRLCVFPIVLPPLRDRNGDISQLATHFLSTFDRDCYFTPAAIKKLDAHDWPGNVRELKHVIERATILANDKAITVEDVVLDAEAVMNYATDLSVRGVNHAGTFN</sequence>
<keyword evidence="8" id="KW-1185">Reference proteome</keyword>
<dbReference type="eggNOG" id="COG0784">
    <property type="taxonomic scope" value="Bacteria"/>
</dbReference>
<dbReference type="InterPro" id="IPR027417">
    <property type="entry name" value="P-loop_NTPase"/>
</dbReference>
<dbReference type="SMART" id="SM00382">
    <property type="entry name" value="AAA"/>
    <property type="match status" value="1"/>
</dbReference>
<keyword evidence="2" id="KW-0067">ATP-binding</keyword>
<dbReference type="Gene3D" id="1.10.8.60">
    <property type="match status" value="1"/>
</dbReference>
<dbReference type="InterPro" id="IPR011006">
    <property type="entry name" value="CheY-like_superfamily"/>
</dbReference>
<dbReference type="AlphaFoldDB" id="Q1IR42"/>
<dbReference type="InterPro" id="IPR002078">
    <property type="entry name" value="Sigma_54_int"/>
</dbReference>
<evidence type="ECO:0000259" key="6">
    <source>
        <dbReference type="PROSITE" id="PS50045"/>
    </source>
</evidence>
<name>Q1IR42_KORVE</name>
<dbReference type="Pfam" id="PF00158">
    <property type="entry name" value="Sigma54_activat"/>
    <property type="match status" value="1"/>
</dbReference>
<keyword evidence="1" id="KW-0547">Nucleotide-binding</keyword>
<dbReference type="FunFam" id="3.40.50.300:FF:000006">
    <property type="entry name" value="DNA-binding transcriptional regulator NtrC"/>
    <property type="match status" value="1"/>
</dbReference>
<dbReference type="CDD" id="cd00009">
    <property type="entry name" value="AAA"/>
    <property type="match status" value="1"/>
</dbReference>
<dbReference type="GO" id="GO:0003677">
    <property type="term" value="F:DNA binding"/>
    <property type="evidence" value="ECO:0007669"/>
    <property type="project" value="UniProtKB-KW"/>
</dbReference>
<dbReference type="SUPFAM" id="SSF52540">
    <property type="entry name" value="P-loop containing nucleoside triphosphate hydrolases"/>
    <property type="match status" value="1"/>
</dbReference>
<dbReference type="PROSITE" id="PS50045">
    <property type="entry name" value="SIGMA54_INTERACT_4"/>
    <property type="match status" value="1"/>
</dbReference>
<dbReference type="InterPro" id="IPR025944">
    <property type="entry name" value="Sigma_54_int_dom_CS"/>
</dbReference>
<dbReference type="Pfam" id="PF25601">
    <property type="entry name" value="AAA_lid_14"/>
    <property type="match status" value="1"/>
</dbReference>
<dbReference type="RefSeq" id="WP_011522460.1">
    <property type="nucleotide sequence ID" value="NC_008009.1"/>
</dbReference>
<dbReference type="HOGENOM" id="CLU_000445_0_6_0"/>
<dbReference type="PANTHER" id="PTHR32071">
    <property type="entry name" value="TRANSCRIPTIONAL REGULATORY PROTEIN"/>
    <property type="match status" value="1"/>
</dbReference>
<accession>Q1IR42</accession>
<gene>
    <name evidence="7" type="ordered locus">Acid345_1656</name>
</gene>
<evidence type="ECO:0000313" key="7">
    <source>
        <dbReference type="EMBL" id="ABF40658.1"/>
    </source>
</evidence>
<dbReference type="SUPFAM" id="SSF52172">
    <property type="entry name" value="CheY-like"/>
    <property type="match status" value="1"/>
</dbReference>
<evidence type="ECO:0000256" key="4">
    <source>
        <dbReference type="ARBA" id="ARBA00023125"/>
    </source>
</evidence>
<dbReference type="KEGG" id="aba:Acid345_1656"/>
<dbReference type="PROSITE" id="PS00688">
    <property type="entry name" value="SIGMA54_INTERACT_3"/>
    <property type="match status" value="1"/>
</dbReference>